<dbReference type="EMBL" id="FNBP01000001">
    <property type="protein sequence ID" value="SDF08870.1"/>
    <property type="molecule type" value="Genomic_DNA"/>
</dbReference>
<evidence type="ECO:0000313" key="2">
    <source>
        <dbReference type="EMBL" id="SDF08870.1"/>
    </source>
</evidence>
<evidence type="ECO:0000313" key="3">
    <source>
        <dbReference type="Proteomes" id="UP000199399"/>
    </source>
</evidence>
<name>A0A1G7I841_9RHOB</name>
<protein>
    <recommendedName>
        <fullName evidence="4">Flagellar FliJ protein</fullName>
    </recommendedName>
</protein>
<feature type="coiled-coil region" evidence="1">
    <location>
        <begin position="18"/>
        <end position="45"/>
    </location>
</feature>
<evidence type="ECO:0000256" key="1">
    <source>
        <dbReference type="SAM" id="Coils"/>
    </source>
</evidence>
<evidence type="ECO:0008006" key="4">
    <source>
        <dbReference type="Google" id="ProtNLM"/>
    </source>
</evidence>
<accession>A0A1G7I841</accession>
<dbReference type="AlphaFoldDB" id="A0A1G7I841"/>
<sequence length="141" mass="16348">MSNLNELRELEAITKAKYDQQQQSFRRIQSEENRLRAELRKLDEMLLSSNNTDVRIGEMRAIGADVIWQGWVGRSKTELNLKLAQVLAIKEQQLQQVRQAFGKLQVAQQLITETNDDQRKKKGQSRLELAMDTALHRVKSD</sequence>
<dbReference type="RefSeq" id="WP_093738490.1">
    <property type="nucleotide sequence ID" value="NZ_FNBP01000001.1"/>
</dbReference>
<gene>
    <name evidence="2" type="ORF">SAMN04489759_101329</name>
</gene>
<dbReference type="OrthoDB" id="7861976at2"/>
<keyword evidence="3" id="KW-1185">Reference proteome</keyword>
<dbReference type="STRING" id="218672.SAMN04489759_101329"/>
<proteinExistence type="predicted"/>
<organism evidence="2 3">
    <name type="scientific">Sulfitobacter delicatus</name>
    <dbReference type="NCBI Taxonomy" id="218672"/>
    <lineage>
        <taxon>Bacteria</taxon>
        <taxon>Pseudomonadati</taxon>
        <taxon>Pseudomonadota</taxon>
        <taxon>Alphaproteobacteria</taxon>
        <taxon>Rhodobacterales</taxon>
        <taxon>Roseobacteraceae</taxon>
        <taxon>Sulfitobacter</taxon>
    </lineage>
</organism>
<reference evidence="3" key="1">
    <citation type="submission" date="2016-10" db="EMBL/GenBank/DDBJ databases">
        <authorList>
            <person name="Varghese N."/>
            <person name="Submissions S."/>
        </authorList>
    </citation>
    <scope>NUCLEOTIDE SEQUENCE [LARGE SCALE GENOMIC DNA]</scope>
    <source>
        <strain evidence="3">DSM 16477</strain>
    </source>
</reference>
<dbReference type="Proteomes" id="UP000199399">
    <property type="component" value="Unassembled WGS sequence"/>
</dbReference>
<keyword evidence="1" id="KW-0175">Coiled coil</keyword>